<dbReference type="SFLD" id="SFLDS00003">
    <property type="entry name" value="Haloacid_Dehalogenase"/>
    <property type="match status" value="1"/>
</dbReference>
<dbReference type="Pfam" id="PF13344">
    <property type="entry name" value="Hydrolase_6"/>
    <property type="match status" value="1"/>
</dbReference>
<dbReference type="InterPro" id="IPR006356">
    <property type="entry name" value="HAD-SF_hydro_IIA_hyp3"/>
</dbReference>
<evidence type="ECO:0000313" key="2">
    <source>
        <dbReference type="Proteomes" id="UP000033671"/>
    </source>
</evidence>
<dbReference type="InterPro" id="IPR006439">
    <property type="entry name" value="HAD-SF_hydro_IA"/>
</dbReference>
<comment type="caution">
    <text evidence="1">The sequence shown here is derived from an EMBL/GenBank/DDBJ whole genome shotgun (WGS) entry which is preliminary data.</text>
</comment>
<accession>A0A0F3P749</accession>
<reference evidence="1 2" key="1">
    <citation type="submission" date="2015-01" db="EMBL/GenBank/DDBJ databases">
        <title>Genome Sequencing of Rickettsiales.</title>
        <authorList>
            <person name="Daugherty S.C."/>
            <person name="Su Q."/>
            <person name="Abolude K."/>
            <person name="Beier-Sexton M."/>
            <person name="Carlyon J.A."/>
            <person name="Carter R."/>
            <person name="Day N.P."/>
            <person name="Dumler S.J."/>
            <person name="Dyachenko V."/>
            <person name="Godinez A."/>
            <person name="Kurtti T.J."/>
            <person name="Lichay M."/>
            <person name="Mullins K.E."/>
            <person name="Ott S."/>
            <person name="Pappas-Brown V."/>
            <person name="Paris D.H."/>
            <person name="Patel P."/>
            <person name="Richards A.L."/>
            <person name="Sadzewicz L."/>
            <person name="Sears K."/>
            <person name="Seidman D."/>
            <person name="Sengamalay N."/>
            <person name="Stenos J."/>
            <person name="Tallon L.J."/>
            <person name="Vincent G."/>
            <person name="Fraser C.M."/>
            <person name="Munderloh U."/>
            <person name="Dunning-Hotopp J.C."/>
        </authorList>
    </citation>
    <scope>NUCLEOTIDE SEQUENCE [LARGE SCALE GENOMIC DNA]</scope>
    <source>
        <strain evidence="1 2">TA716</strain>
    </source>
</reference>
<dbReference type="NCBIfam" id="TIGR01459">
    <property type="entry name" value="HAD-SF-IIA-hyp4"/>
    <property type="match status" value="1"/>
</dbReference>
<dbReference type="NCBIfam" id="TIGR01460">
    <property type="entry name" value="HAD-SF-IIA"/>
    <property type="match status" value="1"/>
</dbReference>
<organism evidence="1 2">
    <name type="scientific">Orientia tsutsugamushi str. TA716</name>
    <dbReference type="NCBI Taxonomy" id="1359175"/>
    <lineage>
        <taxon>Bacteria</taxon>
        <taxon>Pseudomonadati</taxon>
        <taxon>Pseudomonadota</taxon>
        <taxon>Alphaproteobacteria</taxon>
        <taxon>Rickettsiales</taxon>
        <taxon>Rickettsiaceae</taxon>
        <taxon>Rickettsieae</taxon>
        <taxon>Orientia</taxon>
    </lineage>
</organism>
<dbReference type="Pfam" id="PF13242">
    <property type="entry name" value="Hydrolase_like"/>
    <property type="match status" value="1"/>
</dbReference>
<dbReference type="PANTHER" id="PTHR19288:SF90">
    <property type="entry name" value="OS08G0542600 PROTEIN"/>
    <property type="match status" value="1"/>
</dbReference>
<dbReference type="InterPro" id="IPR006357">
    <property type="entry name" value="HAD-SF_hydro_IIA"/>
</dbReference>
<dbReference type="AlphaFoldDB" id="A0A0F3P749"/>
<sequence>MYEYKTPINLSDIVKNYEVILFDLYGVLLENNIPYTKTIEVVNNLSKSTKICFVSNTPQPVQHSSNRLNIYGINATPQNVYTSGEIAREILKNSSKNLNIDNPIVFHLGPDFKKTVLEDLPIKTTEKIHDANILLLTAFEDYEEKLDQYNSMFQTAIANKAVCLCANPDIINPFENKNRYCAGYFSAIYKSMGGKVVYSGKPHSEIFQAVLNTLALNVKKEKILMIGDTLETDILGANNIGIDSALVLTGNAFRIAKASNVHDQINILKNAFKLKNIYPKYIINII</sequence>
<dbReference type="PATRIC" id="fig|1359175.3.peg.1724"/>
<dbReference type="GO" id="GO:0016791">
    <property type="term" value="F:phosphatase activity"/>
    <property type="evidence" value="ECO:0007669"/>
    <property type="project" value="TreeGrafter"/>
</dbReference>
<dbReference type="EMBL" id="LAOA01000028">
    <property type="protein sequence ID" value="KJV76155.1"/>
    <property type="molecule type" value="Genomic_DNA"/>
</dbReference>
<dbReference type="SFLD" id="SFLDG01129">
    <property type="entry name" value="C1.5:_HAD__Beta-PGM__Phosphata"/>
    <property type="match status" value="1"/>
</dbReference>
<name>A0A0F3P749_ORITS</name>
<gene>
    <name evidence="1" type="ORF">OTSTA716_0915</name>
</gene>
<dbReference type="SUPFAM" id="SSF56784">
    <property type="entry name" value="HAD-like"/>
    <property type="match status" value="1"/>
</dbReference>
<protein>
    <submittedName>
        <fullName evidence="1">HAD hydrolase, IA, variant 1 family protein</fullName>
    </submittedName>
</protein>
<dbReference type="GO" id="GO:0005737">
    <property type="term" value="C:cytoplasm"/>
    <property type="evidence" value="ECO:0007669"/>
    <property type="project" value="TreeGrafter"/>
</dbReference>
<dbReference type="Proteomes" id="UP000033671">
    <property type="component" value="Unassembled WGS sequence"/>
</dbReference>
<dbReference type="RefSeq" id="WP_045914183.1">
    <property type="nucleotide sequence ID" value="NZ_LAOA01000028.1"/>
</dbReference>
<dbReference type="InterPro" id="IPR023214">
    <property type="entry name" value="HAD_sf"/>
</dbReference>
<evidence type="ECO:0000313" key="1">
    <source>
        <dbReference type="EMBL" id="KJV76155.1"/>
    </source>
</evidence>
<keyword evidence="1" id="KW-0378">Hydrolase</keyword>
<dbReference type="PANTHER" id="PTHR19288">
    <property type="entry name" value="4-NITROPHENYLPHOSPHATASE-RELATED"/>
    <property type="match status" value="1"/>
</dbReference>
<dbReference type="NCBIfam" id="TIGR01549">
    <property type="entry name" value="HAD-SF-IA-v1"/>
    <property type="match status" value="1"/>
</dbReference>
<proteinExistence type="predicted"/>
<dbReference type="Gene3D" id="3.40.50.1000">
    <property type="entry name" value="HAD superfamily/HAD-like"/>
    <property type="match status" value="2"/>
</dbReference>
<dbReference type="InterPro" id="IPR036412">
    <property type="entry name" value="HAD-like_sf"/>
</dbReference>